<name>A0A402CC19_RHOWR</name>
<evidence type="ECO:0000313" key="3">
    <source>
        <dbReference type="Proteomes" id="UP000287519"/>
    </source>
</evidence>
<gene>
    <name evidence="2" type="ORF">Rhow_004831</name>
</gene>
<accession>A0A402CC19</accession>
<proteinExistence type="predicted"/>
<keyword evidence="3" id="KW-1185">Reference proteome</keyword>
<protein>
    <submittedName>
        <fullName evidence="2">Uncharacterized protein</fullName>
    </submittedName>
</protein>
<dbReference type="EMBL" id="BHYM01000041">
    <property type="protein sequence ID" value="GCE41172.1"/>
    <property type="molecule type" value="Genomic_DNA"/>
</dbReference>
<feature type="compositionally biased region" description="Basic and acidic residues" evidence="1">
    <location>
        <begin position="19"/>
        <end position="32"/>
    </location>
</feature>
<feature type="region of interest" description="Disordered" evidence="1">
    <location>
        <begin position="19"/>
        <end position="40"/>
    </location>
</feature>
<dbReference type="AlphaFoldDB" id="A0A402CC19"/>
<evidence type="ECO:0000313" key="2">
    <source>
        <dbReference type="EMBL" id="GCE41172.1"/>
    </source>
</evidence>
<comment type="caution">
    <text evidence="2">The sequence shown here is derived from an EMBL/GenBank/DDBJ whole genome shotgun (WGS) entry which is preliminary data.</text>
</comment>
<evidence type="ECO:0000256" key="1">
    <source>
        <dbReference type="SAM" id="MobiDB-lite"/>
    </source>
</evidence>
<organism evidence="2 3">
    <name type="scientific">Rhodococcus wratislaviensis</name>
    <name type="common">Tsukamurella wratislaviensis</name>
    <dbReference type="NCBI Taxonomy" id="44752"/>
    <lineage>
        <taxon>Bacteria</taxon>
        <taxon>Bacillati</taxon>
        <taxon>Actinomycetota</taxon>
        <taxon>Actinomycetes</taxon>
        <taxon>Mycobacteriales</taxon>
        <taxon>Nocardiaceae</taxon>
        <taxon>Rhodococcus</taxon>
    </lineage>
</organism>
<dbReference type="Proteomes" id="UP000287519">
    <property type="component" value="Unassembled WGS sequence"/>
</dbReference>
<reference evidence="2 3" key="1">
    <citation type="submission" date="2018-11" db="EMBL/GenBank/DDBJ databases">
        <title>Microbial catabolism of amino acid.</title>
        <authorList>
            <person name="Hibi M."/>
            <person name="Ogawa J."/>
        </authorList>
    </citation>
    <scope>NUCLEOTIDE SEQUENCE [LARGE SCALE GENOMIC DNA]</scope>
    <source>
        <strain evidence="2 3">C31-06</strain>
    </source>
</reference>
<sequence length="40" mass="4378">MGITAHFVDGLDFRSDTTKNDVCPRDSLHESGVRLSAAEE</sequence>